<organism evidence="2 3">
    <name type="scientific">Dokdonella koreensis DS-123</name>
    <dbReference type="NCBI Taxonomy" id="1300342"/>
    <lineage>
        <taxon>Bacteria</taxon>
        <taxon>Pseudomonadati</taxon>
        <taxon>Pseudomonadota</taxon>
        <taxon>Gammaproteobacteria</taxon>
        <taxon>Lysobacterales</taxon>
        <taxon>Rhodanobacteraceae</taxon>
        <taxon>Dokdonella</taxon>
    </lineage>
</organism>
<dbReference type="InterPro" id="IPR046157">
    <property type="entry name" value="DUF6159"/>
</dbReference>
<dbReference type="Pfam" id="PF19656">
    <property type="entry name" value="DUF6159"/>
    <property type="match status" value="1"/>
</dbReference>
<keyword evidence="1" id="KW-0472">Membrane</keyword>
<keyword evidence="1" id="KW-1133">Transmembrane helix</keyword>
<name>A0A160DV72_9GAMM</name>
<evidence type="ECO:0000313" key="2">
    <source>
        <dbReference type="EMBL" id="ANB18425.1"/>
    </source>
</evidence>
<evidence type="ECO:0000313" key="3">
    <source>
        <dbReference type="Proteomes" id="UP000076830"/>
    </source>
</evidence>
<dbReference type="OrthoDB" id="5637493at2"/>
<dbReference type="STRING" id="1300342.I596_2417"/>
<sequence>MAGRFARSWDLVKASAAVLRSDKELLLFPLMSALGTLVVAASFVVPAAFAGMFTGVRNGDVSPVFWLLTFAFYVVQYTMIFYFNSALVGAASMRLAGRDPTLADGFRIANQRLPAIIGYAVIAATVGMLLRALQERAGFIGRWVVALIGVAWTVASFLVVPILVNEKIGPVDAVRRSAELLRTTWGENLAGNLGIGLVFGVAVVAIALVGGGATVLLATNGGGRLVLIPIALTVVAILLLGLLQAALQGVYAAALYRYAATGDGGAGFDRALITDAFRVKA</sequence>
<accession>A0A160DV72</accession>
<keyword evidence="3" id="KW-1185">Reference proteome</keyword>
<dbReference type="PATRIC" id="fig|1300342.3.peg.2355"/>
<feature type="transmembrane region" description="Helical" evidence="1">
    <location>
        <begin position="113"/>
        <end position="131"/>
    </location>
</feature>
<protein>
    <submittedName>
        <fullName evidence="2">Membrane protein</fullName>
    </submittedName>
</protein>
<feature type="transmembrane region" description="Helical" evidence="1">
    <location>
        <begin position="143"/>
        <end position="164"/>
    </location>
</feature>
<keyword evidence="1" id="KW-0812">Transmembrane</keyword>
<dbReference type="EMBL" id="CP015249">
    <property type="protein sequence ID" value="ANB18425.1"/>
    <property type="molecule type" value="Genomic_DNA"/>
</dbReference>
<feature type="transmembrane region" description="Helical" evidence="1">
    <location>
        <begin position="193"/>
        <end position="218"/>
    </location>
</feature>
<gene>
    <name evidence="2" type="ORF">I596_2417</name>
</gene>
<dbReference type="KEGG" id="dko:I596_2417"/>
<feature type="transmembrane region" description="Helical" evidence="1">
    <location>
        <begin position="65"/>
        <end position="93"/>
    </location>
</feature>
<reference evidence="2 3" key="1">
    <citation type="submission" date="2016-04" db="EMBL/GenBank/DDBJ databases">
        <title>Complete genome sequence of Dokdonella koreensis DS-123T.</title>
        <authorList>
            <person name="Kim J.F."/>
            <person name="Lee H."/>
            <person name="Kwak M.-J."/>
        </authorList>
    </citation>
    <scope>NUCLEOTIDE SEQUENCE [LARGE SCALE GENOMIC DNA]</scope>
    <source>
        <strain evidence="2 3">DS-123</strain>
    </source>
</reference>
<feature type="transmembrane region" description="Helical" evidence="1">
    <location>
        <begin position="225"/>
        <end position="247"/>
    </location>
</feature>
<proteinExistence type="predicted"/>
<evidence type="ECO:0000256" key="1">
    <source>
        <dbReference type="SAM" id="Phobius"/>
    </source>
</evidence>
<dbReference type="AlphaFoldDB" id="A0A160DV72"/>
<dbReference type="RefSeq" id="WP_067647833.1">
    <property type="nucleotide sequence ID" value="NZ_CP015249.1"/>
</dbReference>
<dbReference type="Proteomes" id="UP000076830">
    <property type="component" value="Chromosome"/>
</dbReference>
<feature type="transmembrane region" description="Helical" evidence="1">
    <location>
        <begin position="26"/>
        <end position="53"/>
    </location>
</feature>